<dbReference type="Pfam" id="PF18962">
    <property type="entry name" value="Por_Secre_tail"/>
    <property type="match status" value="1"/>
</dbReference>
<keyword evidence="5" id="KW-1185">Reference proteome</keyword>
<dbReference type="InterPro" id="IPR026444">
    <property type="entry name" value="Secre_tail"/>
</dbReference>
<dbReference type="EMBL" id="MBUA01000001">
    <property type="protein sequence ID" value="MBC6489958.1"/>
    <property type="molecule type" value="Genomic_DNA"/>
</dbReference>
<comment type="caution">
    <text evidence="4">The sequence shown here is derived from an EMBL/GenBank/DDBJ whole genome shotgun (WGS) entry which is preliminary data.</text>
</comment>
<sequence length="670" mass="74254">MNNQLYPRNASNKGTVRFKGTFNTTVSNPSLIVYKDLNADGDYNDSGETLETIAINTTPITNGSAFDFTYNIDAGLFSYAFILRKGFDYLKTITNVVAGDIFIVQGQSNAEAKKRPENPGTSDTAKNRKFIRSYDRYKLATPESYVYSWGEGKGDAAWNIQYNVGQWAMRLAGQIVDTYGVPVCILNGSHYAEDITYFMRDDQNPTNLNTNYGRLLHRVQSAGLTNQIKAIFWYQGENDAFEPGMTKSLYLSHLNKMWTDWKTDFPSAQYLYMFQIRSGCAATPYMAAMIEQAELEYVKANPGFARLISTTNLPQLEEFSFPPPPGSTGYSYCHFGYDNGYKLLGERAFHLVRTDLYGQPELPNTTAPDPNYIEFTRIAVSGAGAGLADQVTLYFSKSTDVYSLVGSSTANRANFELHGSGGGYNITNLALVDNRIILDYTPAVGTTTNPTSISYYDHYGSTASPAIVNGNGIGMMLFDQVGIGLGALPVDPLKLRVRQTGAANEITFEVDNNTEFYEFEVERSDDGRSFSNIKSIYSNGNAGVVTYKFIDNKPNVVKNFYRIRAIDNNSREITSHVVVVLNRQSKTPGMNIFPNPVTNSANMQVTLKEGGLANIQIIDLAGRVVSQSKLQLQKGANSFSAGELLDVKPGVYFVRIQTGYEVYQSKVIKK</sequence>
<dbReference type="InterPro" id="IPR036514">
    <property type="entry name" value="SGNH_hydro_sf"/>
</dbReference>
<reference evidence="4 5" key="1">
    <citation type="submission" date="2016-07" db="EMBL/GenBank/DDBJ databases">
        <title>Genome analysis of Flavihumibacter stibioxidans YS-17.</title>
        <authorList>
            <person name="Shi K."/>
            <person name="Han Y."/>
            <person name="Wang G."/>
        </authorList>
    </citation>
    <scope>NUCLEOTIDE SEQUENCE [LARGE SCALE GENOMIC DNA]</scope>
    <source>
        <strain evidence="4 5">YS-17</strain>
    </source>
</reference>
<dbReference type="SUPFAM" id="SSF52266">
    <property type="entry name" value="SGNH hydrolase"/>
    <property type="match status" value="1"/>
</dbReference>
<organism evidence="4 5">
    <name type="scientific">Flavihumibacter stibioxidans</name>
    <dbReference type="NCBI Taxonomy" id="1834163"/>
    <lineage>
        <taxon>Bacteria</taxon>
        <taxon>Pseudomonadati</taxon>
        <taxon>Bacteroidota</taxon>
        <taxon>Chitinophagia</taxon>
        <taxon>Chitinophagales</taxon>
        <taxon>Chitinophagaceae</taxon>
        <taxon>Flavihumibacter</taxon>
    </lineage>
</organism>
<feature type="domain" description="Sialate O-acetylesterase" evidence="2">
    <location>
        <begin position="99"/>
        <end position="314"/>
    </location>
</feature>
<dbReference type="InterPro" id="IPR005181">
    <property type="entry name" value="SASA"/>
</dbReference>
<dbReference type="NCBIfam" id="TIGR04183">
    <property type="entry name" value="Por_Secre_tail"/>
    <property type="match status" value="1"/>
</dbReference>
<evidence type="ECO:0000259" key="2">
    <source>
        <dbReference type="Pfam" id="PF03629"/>
    </source>
</evidence>
<gene>
    <name evidence="4" type="ORF">BC349_03190</name>
</gene>
<dbReference type="Pfam" id="PF03629">
    <property type="entry name" value="SASA"/>
    <property type="match status" value="1"/>
</dbReference>
<dbReference type="Gene3D" id="3.40.50.1110">
    <property type="entry name" value="SGNH hydrolase"/>
    <property type="match status" value="1"/>
</dbReference>
<feature type="domain" description="Secretion system C-terminal sorting" evidence="3">
    <location>
        <begin position="592"/>
        <end position="668"/>
    </location>
</feature>
<dbReference type="Proteomes" id="UP000765802">
    <property type="component" value="Unassembled WGS sequence"/>
</dbReference>
<proteinExistence type="predicted"/>
<accession>A0ABR7M4M6</accession>
<evidence type="ECO:0000256" key="1">
    <source>
        <dbReference type="ARBA" id="ARBA00022801"/>
    </source>
</evidence>
<evidence type="ECO:0000313" key="4">
    <source>
        <dbReference type="EMBL" id="MBC6489958.1"/>
    </source>
</evidence>
<evidence type="ECO:0008006" key="6">
    <source>
        <dbReference type="Google" id="ProtNLM"/>
    </source>
</evidence>
<keyword evidence="1" id="KW-0378">Hydrolase</keyword>
<evidence type="ECO:0000259" key="3">
    <source>
        <dbReference type="Pfam" id="PF18962"/>
    </source>
</evidence>
<protein>
    <recommendedName>
        <fullName evidence="6">Sialate O-acetylesterase domain-containing protein</fullName>
    </recommendedName>
</protein>
<evidence type="ECO:0000313" key="5">
    <source>
        <dbReference type="Proteomes" id="UP000765802"/>
    </source>
</evidence>
<name>A0ABR7M4M6_9BACT</name>